<protein>
    <submittedName>
        <fullName evidence="2">Unannotated protein</fullName>
    </submittedName>
</protein>
<evidence type="ECO:0000256" key="1">
    <source>
        <dbReference type="SAM" id="MobiDB-lite"/>
    </source>
</evidence>
<organism evidence="2">
    <name type="scientific">freshwater metagenome</name>
    <dbReference type="NCBI Taxonomy" id="449393"/>
    <lineage>
        <taxon>unclassified sequences</taxon>
        <taxon>metagenomes</taxon>
        <taxon>ecological metagenomes</taxon>
    </lineage>
</organism>
<name>A0A6J7SLX1_9ZZZZ</name>
<feature type="compositionally biased region" description="Basic and acidic residues" evidence="1">
    <location>
        <begin position="9"/>
        <end position="21"/>
    </location>
</feature>
<dbReference type="AlphaFoldDB" id="A0A6J7SLX1"/>
<gene>
    <name evidence="2" type="ORF">UFOPK4234_01365</name>
</gene>
<accession>A0A6J7SLX1</accession>
<feature type="region of interest" description="Disordered" evidence="1">
    <location>
        <begin position="1"/>
        <end position="38"/>
    </location>
</feature>
<proteinExistence type="predicted"/>
<evidence type="ECO:0000313" key="2">
    <source>
        <dbReference type="EMBL" id="CAB5041832.1"/>
    </source>
</evidence>
<reference evidence="2" key="1">
    <citation type="submission" date="2020-05" db="EMBL/GenBank/DDBJ databases">
        <authorList>
            <person name="Chiriac C."/>
            <person name="Salcher M."/>
            <person name="Ghai R."/>
            <person name="Kavagutti S V."/>
        </authorList>
    </citation>
    <scope>NUCLEOTIDE SEQUENCE</scope>
</reference>
<sequence>MAEWPEPSVLEHPEERTDRAHNWGTGRNYKQNIGQETPVPIISTLPVRSRSRGRWDGDGM</sequence>
<dbReference type="EMBL" id="CAFBQA010000098">
    <property type="protein sequence ID" value="CAB5041832.1"/>
    <property type="molecule type" value="Genomic_DNA"/>
</dbReference>